<proteinExistence type="predicted"/>
<evidence type="ECO:0000259" key="3">
    <source>
        <dbReference type="Pfam" id="PF05368"/>
    </source>
</evidence>
<dbReference type="PANTHER" id="PTHR47706:SF1">
    <property type="entry name" value="CIPA-LIKE, PUTATIVE (AFU_ORTHOLOGUE AFUA_1G12460)-RELATED"/>
    <property type="match status" value="1"/>
</dbReference>
<dbReference type="InterPro" id="IPR036291">
    <property type="entry name" value="NAD(P)-bd_dom_sf"/>
</dbReference>
<dbReference type="SUPFAM" id="SSF51735">
    <property type="entry name" value="NAD(P)-binding Rossmann-fold domains"/>
    <property type="match status" value="1"/>
</dbReference>
<dbReference type="Gene3D" id="3.40.50.720">
    <property type="entry name" value="NAD(P)-binding Rossmann-like Domain"/>
    <property type="match status" value="1"/>
</dbReference>
<evidence type="ECO:0000256" key="1">
    <source>
        <dbReference type="ARBA" id="ARBA00022857"/>
    </source>
</evidence>
<keyword evidence="5" id="KW-1185">Reference proteome</keyword>
<gene>
    <name evidence="4" type="ORF">MTX78_06415</name>
</gene>
<accession>A0ABY4D7P9</accession>
<dbReference type="InterPro" id="IPR008030">
    <property type="entry name" value="NmrA-like"/>
</dbReference>
<feature type="domain" description="NmrA-like" evidence="3">
    <location>
        <begin position="18"/>
        <end position="239"/>
    </location>
</feature>
<dbReference type="Pfam" id="PF05368">
    <property type="entry name" value="NmrA"/>
    <property type="match status" value="1"/>
</dbReference>
<dbReference type="EMBL" id="CP094669">
    <property type="protein sequence ID" value="UOG77219.1"/>
    <property type="molecule type" value="Genomic_DNA"/>
</dbReference>
<keyword evidence="2" id="KW-0560">Oxidoreductase</keyword>
<evidence type="ECO:0000313" key="5">
    <source>
        <dbReference type="Proteomes" id="UP000831113"/>
    </source>
</evidence>
<dbReference type="PANTHER" id="PTHR47706">
    <property type="entry name" value="NMRA-LIKE FAMILY PROTEIN"/>
    <property type="match status" value="1"/>
</dbReference>
<name>A0ABY4D7P9_9BACT</name>
<sequence>MATEQTPAYTSASSGPTTIVLAGASGELGLQIALSLLERGAYVRALIRRGSTNPQIATLREQGATVVEVDFANSKELTEACVGAACVVSALSGLRDVIVDTQARLLDAAVAAGVPRFIPSDYSIDYTKLPYGSNRNLDLRREFQERLDKAPIAATSVLNGMFTDLLTGQAPVVLFKLHRVAYWGNADQPLDFTTLADTAAFTAAAALDPTTPRFLRVAGEVATIRGVQAAASAATGKKFGLLWAGGLGVLGTMIKVTRALMPTSDEVFPPWQGMQYLHNMFSGLPKLAPLDNARYPEIRWTSVREVLKSRNE</sequence>
<organism evidence="4 5">
    <name type="scientific">Hymenobacter tibetensis</name>
    <dbReference type="NCBI Taxonomy" id="497967"/>
    <lineage>
        <taxon>Bacteria</taxon>
        <taxon>Pseudomonadati</taxon>
        <taxon>Bacteroidota</taxon>
        <taxon>Cytophagia</taxon>
        <taxon>Cytophagales</taxon>
        <taxon>Hymenobacteraceae</taxon>
        <taxon>Hymenobacter</taxon>
    </lineage>
</organism>
<evidence type="ECO:0000256" key="2">
    <source>
        <dbReference type="ARBA" id="ARBA00023002"/>
    </source>
</evidence>
<protein>
    <submittedName>
        <fullName evidence="4">NmrA family NAD(P)-binding protein</fullName>
    </submittedName>
</protein>
<keyword evidence="1" id="KW-0521">NADP</keyword>
<dbReference type="Proteomes" id="UP000831113">
    <property type="component" value="Chromosome"/>
</dbReference>
<evidence type="ECO:0000313" key="4">
    <source>
        <dbReference type="EMBL" id="UOG77219.1"/>
    </source>
</evidence>
<dbReference type="InterPro" id="IPR051609">
    <property type="entry name" value="NmrA/Isoflavone_reductase-like"/>
</dbReference>
<reference evidence="4 5" key="1">
    <citation type="submission" date="2022-03" db="EMBL/GenBank/DDBJ databases">
        <title>Hymenobactersp. isolated from the air.</title>
        <authorList>
            <person name="Won M."/>
            <person name="Kwon S.-W."/>
        </authorList>
    </citation>
    <scope>NUCLEOTIDE SEQUENCE [LARGE SCALE GENOMIC DNA]</scope>
    <source>
        <strain evidence="4 5">KACC 21982</strain>
    </source>
</reference>